<organism evidence="2">
    <name type="scientific">Wuchereria bancrofti</name>
    <dbReference type="NCBI Taxonomy" id="6293"/>
    <lineage>
        <taxon>Eukaryota</taxon>
        <taxon>Metazoa</taxon>
        <taxon>Ecdysozoa</taxon>
        <taxon>Nematoda</taxon>
        <taxon>Chromadorea</taxon>
        <taxon>Rhabditida</taxon>
        <taxon>Spirurina</taxon>
        <taxon>Spiruromorpha</taxon>
        <taxon>Filarioidea</taxon>
        <taxon>Onchocercidae</taxon>
        <taxon>Wuchereria</taxon>
    </lineage>
</organism>
<reference evidence="2" key="1">
    <citation type="submission" date="2016-11" db="UniProtKB">
        <authorList>
            <consortium name="WormBaseParasite"/>
        </authorList>
    </citation>
    <scope>IDENTIFICATION</scope>
    <source>
        <strain evidence="2">pt0022</strain>
    </source>
</reference>
<sequence>MDQDGSSLPFKPSFIISRSELDPNPYGNRNPSFFCDNNLYQFLPMSRISSNLREHNLIDPLGSSVPRLMRPSECHESNPEICLTNPKLHLLNDSLVVIKPLVSSKTSDLLKSQIIEKLASPSNLTIEKEAIFSGTNINTGNNHIEKTVPKKPLILSDGQNQFTNGYNAFSLPDVQTSRKISDRKDVTSESLPINNTTKTDNEIIALKAKIDSLYSKLKEIQQKHHNTVQNLQENEESELGNNNSNSIVNVNGDGSEYLKIDNETESVSCTKKAITQVYQHHTNSNQNEELLKQQNNENTMNSTEQKRLELSRQLCCTWENNDQLGKTELRVSKKPLNSSETSQEKTSGEKEEDEDIVLVDCLKETIEKQIKNNGRNPMSNHLGELNSASPVEPNKNCGVRGLRTSDRLSQQADKLKDHQYRNSASYKLGTKDTIIAVKRIQEFWNATYLSPYIKKAKNLDTSTQHEKVIQNIRPCFPRANYSTQSPTSIVGIQQPMSGFQLPIRFGSMLCFPNLSMSAENHSYFANPYNSFSQSEPVQFLTPSQPLRQSLPTMTAPIQAYQQHSNPLLNVQFSSVDNAVSATPNCPISYLLPQNSSTNENKLLLKNGLMSPLSRKKLLNSKLWNTRAQTVVPVNNITSVPNAVSFDHGTKAQNITRLKNPLHSFQLPICQQMLDMEKQNIKISNLKTLPRNEELQIPSTRNLLATPQSTTMNNYNCFL</sequence>
<protein>
    <submittedName>
        <fullName evidence="2">Uncharacterized protein</fullName>
    </submittedName>
</protein>
<feature type="compositionally biased region" description="Low complexity" evidence="1">
    <location>
        <begin position="239"/>
        <end position="250"/>
    </location>
</feature>
<proteinExistence type="predicted"/>
<dbReference type="WBParaSite" id="maker-PairedContig_1704-snap-gene-1.29-mRNA-1">
    <property type="protein sequence ID" value="maker-PairedContig_1704-snap-gene-1.29-mRNA-1"/>
    <property type="gene ID" value="maker-PairedContig_1704-snap-gene-1.29"/>
</dbReference>
<evidence type="ECO:0000256" key="1">
    <source>
        <dbReference type="SAM" id="MobiDB-lite"/>
    </source>
</evidence>
<dbReference type="AlphaFoldDB" id="A0A1I8EEP7"/>
<feature type="region of interest" description="Disordered" evidence="1">
    <location>
        <begin position="329"/>
        <end position="352"/>
    </location>
</feature>
<feature type="region of interest" description="Disordered" evidence="1">
    <location>
        <begin position="231"/>
        <end position="250"/>
    </location>
</feature>
<evidence type="ECO:0000313" key="2">
    <source>
        <dbReference type="WBParaSite" id="maker-PairedContig_1704-snap-gene-1.29-mRNA-1"/>
    </source>
</evidence>
<accession>A0A1I8EEP7</accession>
<name>A0A1I8EEP7_WUCBA</name>